<gene>
    <name evidence="2" type="ORF">LOD99_11456</name>
</gene>
<dbReference type="InterPro" id="IPR050111">
    <property type="entry name" value="C-type_lectin/snaclec_domain"/>
</dbReference>
<dbReference type="AlphaFoldDB" id="A0AAV7JZW5"/>
<sequence length="236" mass="26363">DPFASFHYGIIPSYSFLSNAIITQTSTLYCVGITSTSSWTYTDLEGRSRPLTGTTGANAIVNVLEVKIDNPGTYSCEVTLADTSTEVFSVHLFPSSYTKPTTGCQAISSNGWCFNIELNFLTWDNAQQSCRSNGENLATVYSDIENDALSTLGSECWLGYNNLYNTLDTGRFSWIDGSPITYTRWLQDPTQPDNLDQEVATRVNSQKFWYDRPITQSACYFCGKYGKCWDVNTNNE</sequence>
<dbReference type="InterPro" id="IPR016187">
    <property type="entry name" value="CTDL_fold"/>
</dbReference>
<dbReference type="SUPFAM" id="SSF56436">
    <property type="entry name" value="C-type lectin-like"/>
    <property type="match status" value="1"/>
</dbReference>
<name>A0AAV7JZW5_9METZ</name>
<evidence type="ECO:0000313" key="3">
    <source>
        <dbReference type="Proteomes" id="UP001165289"/>
    </source>
</evidence>
<evidence type="ECO:0000259" key="1">
    <source>
        <dbReference type="PROSITE" id="PS50041"/>
    </source>
</evidence>
<keyword evidence="3" id="KW-1185">Reference proteome</keyword>
<protein>
    <recommendedName>
        <fullName evidence="1">C-type lectin domain-containing protein</fullName>
    </recommendedName>
</protein>
<dbReference type="Proteomes" id="UP001165289">
    <property type="component" value="Unassembled WGS sequence"/>
</dbReference>
<dbReference type="Pfam" id="PF00059">
    <property type="entry name" value="Lectin_C"/>
    <property type="match status" value="1"/>
</dbReference>
<proteinExistence type="predicted"/>
<feature type="domain" description="C-type lectin" evidence="1">
    <location>
        <begin position="109"/>
        <end position="223"/>
    </location>
</feature>
<dbReference type="InterPro" id="IPR016186">
    <property type="entry name" value="C-type_lectin-like/link_sf"/>
</dbReference>
<dbReference type="PANTHER" id="PTHR22803">
    <property type="entry name" value="MANNOSE, PHOSPHOLIPASE, LECTIN RECEPTOR RELATED"/>
    <property type="match status" value="1"/>
</dbReference>
<dbReference type="SMART" id="SM00034">
    <property type="entry name" value="CLECT"/>
    <property type="match status" value="1"/>
</dbReference>
<organism evidence="2 3">
    <name type="scientific">Oopsacas minuta</name>
    <dbReference type="NCBI Taxonomy" id="111878"/>
    <lineage>
        <taxon>Eukaryota</taxon>
        <taxon>Metazoa</taxon>
        <taxon>Porifera</taxon>
        <taxon>Hexactinellida</taxon>
        <taxon>Hexasterophora</taxon>
        <taxon>Lyssacinosida</taxon>
        <taxon>Leucopsacidae</taxon>
        <taxon>Oopsacas</taxon>
    </lineage>
</organism>
<feature type="non-terminal residue" evidence="2">
    <location>
        <position position="1"/>
    </location>
</feature>
<dbReference type="PROSITE" id="PS50041">
    <property type="entry name" value="C_TYPE_LECTIN_2"/>
    <property type="match status" value="1"/>
</dbReference>
<dbReference type="InterPro" id="IPR001304">
    <property type="entry name" value="C-type_lectin-like"/>
</dbReference>
<comment type="caution">
    <text evidence="2">The sequence shown here is derived from an EMBL/GenBank/DDBJ whole genome shotgun (WGS) entry which is preliminary data.</text>
</comment>
<dbReference type="Gene3D" id="3.10.100.10">
    <property type="entry name" value="Mannose-Binding Protein A, subunit A"/>
    <property type="match status" value="1"/>
</dbReference>
<reference evidence="2 3" key="1">
    <citation type="journal article" date="2023" name="BMC Biol.">
        <title>The compact genome of the sponge Oopsacas minuta (Hexactinellida) is lacking key metazoan core genes.</title>
        <authorList>
            <person name="Santini S."/>
            <person name="Schenkelaars Q."/>
            <person name="Jourda C."/>
            <person name="Duchesne M."/>
            <person name="Belahbib H."/>
            <person name="Rocher C."/>
            <person name="Selva M."/>
            <person name="Riesgo A."/>
            <person name="Vervoort M."/>
            <person name="Leys S.P."/>
            <person name="Kodjabachian L."/>
            <person name="Le Bivic A."/>
            <person name="Borchiellini C."/>
            <person name="Claverie J.M."/>
            <person name="Renard E."/>
        </authorList>
    </citation>
    <scope>NUCLEOTIDE SEQUENCE [LARGE SCALE GENOMIC DNA]</scope>
    <source>
        <strain evidence="2">SPO-2</strain>
    </source>
</reference>
<dbReference type="CDD" id="cd00037">
    <property type="entry name" value="CLECT"/>
    <property type="match status" value="1"/>
</dbReference>
<accession>A0AAV7JZW5</accession>
<evidence type="ECO:0000313" key="2">
    <source>
        <dbReference type="EMBL" id="KAI6654218.1"/>
    </source>
</evidence>
<dbReference type="EMBL" id="JAKMXF010000227">
    <property type="protein sequence ID" value="KAI6654218.1"/>
    <property type="molecule type" value="Genomic_DNA"/>
</dbReference>